<dbReference type="Proteomes" id="UP000681720">
    <property type="component" value="Unassembled WGS sequence"/>
</dbReference>
<dbReference type="AlphaFoldDB" id="A0A8S2U2D1"/>
<sequence>MNNHPHLILQNGYPPPQYTPGNNSLSSVHSRQFYQ</sequence>
<name>A0A8S2U2D1_9BILA</name>
<feature type="non-terminal residue" evidence="2">
    <location>
        <position position="35"/>
    </location>
</feature>
<feature type="region of interest" description="Disordered" evidence="1">
    <location>
        <begin position="1"/>
        <end position="35"/>
    </location>
</feature>
<gene>
    <name evidence="2" type="ORF">BYL167_LOCUS28133</name>
    <name evidence="3" type="ORF">GIL414_LOCUS32072</name>
</gene>
<dbReference type="EMBL" id="CAJOBH010038763">
    <property type="protein sequence ID" value="CAF4317103.1"/>
    <property type="molecule type" value="Genomic_DNA"/>
</dbReference>
<organism evidence="2 4">
    <name type="scientific">Rotaria magnacalcarata</name>
    <dbReference type="NCBI Taxonomy" id="392030"/>
    <lineage>
        <taxon>Eukaryota</taxon>
        <taxon>Metazoa</taxon>
        <taxon>Spiralia</taxon>
        <taxon>Gnathifera</taxon>
        <taxon>Rotifera</taxon>
        <taxon>Eurotatoria</taxon>
        <taxon>Bdelloidea</taxon>
        <taxon>Philodinida</taxon>
        <taxon>Philodinidae</taxon>
        <taxon>Rotaria</taxon>
    </lineage>
</organism>
<feature type="compositionally biased region" description="Polar residues" evidence="1">
    <location>
        <begin position="19"/>
        <end position="35"/>
    </location>
</feature>
<dbReference type="EMBL" id="CAJOBJ010066920">
    <property type="protein sequence ID" value="CAF4443137.1"/>
    <property type="molecule type" value="Genomic_DNA"/>
</dbReference>
<proteinExistence type="predicted"/>
<dbReference type="Proteomes" id="UP000681967">
    <property type="component" value="Unassembled WGS sequence"/>
</dbReference>
<evidence type="ECO:0000313" key="3">
    <source>
        <dbReference type="EMBL" id="CAF4443137.1"/>
    </source>
</evidence>
<comment type="caution">
    <text evidence="2">The sequence shown here is derived from an EMBL/GenBank/DDBJ whole genome shotgun (WGS) entry which is preliminary data.</text>
</comment>
<protein>
    <submittedName>
        <fullName evidence="2">Uncharacterized protein</fullName>
    </submittedName>
</protein>
<evidence type="ECO:0000313" key="2">
    <source>
        <dbReference type="EMBL" id="CAF4317103.1"/>
    </source>
</evidence>
<reference evidence="2" key="1">
    <citation type="submission" date="2021-02" db="EMBL/GenBank/DDBJ databases">
        <authorList>
            <person name="Nowell W R."/>
        </authorList>
    </citation>
    <scope>NUCLEOTIDE SEQUENCE</scope>
</reference>
<evidence type="ECO:0000256" key="1">
    <source>
        <dbReference type="SAM" id="MobiDB-lite"/>
    </source>
</evidence>
<accession>A0A8S2U2D1</accession>
<evidence type="ECO:0000313" key="4">
    <source>
        <dbReference type="Proteomes" id="UP000681967"/>
    </source>
</evidence>